<protein>
    <submittedName>
        <fullName evidence="2">Uncharacterized protein</fullName>
    </submittedName>
</protein>
<name>A0A6A4SM75_SCOMX</name>
<dbReference type="Proteomes" id="UP000438429">
    <property type="component" value="Unassembled WGS sequence"/>
</dbReference>
<dbReference type="EMBL" id="VEVO01000013">
    <property type="protein sequence ID" value="KAF0033248.1"/>
    <property type="molecule type" value="Genomic_DNA"/>
</dbReference>
<gene>
    <name evidence="2" type="ORF">F2P81_015538</name>
</gene>
<sequence length="80" mass="8654">MSDNEERVRGFVSVAAFRDRVTQRTALGGLRRVVPYGEELCRASGLCGASADEDGRRHVVSGTARRTESAVEDTDTPAVE</sequence>
<reference evidence="2 3" key="1">
    <citation type="submission" date="2019-06" db="EMBL/GenBank/DDBJ databases">
        <title>Draft genomes of female and male turbot (Scophthalmus maximus).</title>
        <authorList>
            <person name="Xu H."/>
            <person name="Xu X.-W."/>
            <person name="Shao C."/>
            <person name="Chen S."/>
        </authorList>
    </citation>
    <scope>NUCLEOTIDE SEQUENCE [LARGE SCALE GENOMIC DNA]</scope>
    <source>
        <strain evidence="2">Ysfricsl-2016a</strain>
        <tissue evidence="2">Blood</tissue>
    </source>
</reference>
<evidence type="ECO:0000256" key="1">
    <source>
        <dbReference type="SAM" id="MobiDB-lite"/>
    </source>
</evidence>
<evidence type="ECO:0000313" key="2">
    <source>
        <dbReference type="EMBL" id="KAF0033248.1"/>
    </source>
</evidence>
<organism evidence="2 3">
    <name type="scientific">Scophthalmus maximus</name>
    <name type="common">Turbot</name>
    <name type="synonym">Psetta maxima</name>
    <dbReference type="NCBI Taxonomy" id="52904"/>
    <lineage>
        <taxon>Eukaryota</taxon>
        <taxon>Metazoa</taxon>
        <taxon>Chordata</taxon>
        <taxon>Craniata</taxon>
        <taxon>Vertebrata</taxon>
        <taxon>Euteleostomi</taxon>
        <taxon>Actinopterygii</taxon>
        <taxon>Neopterygii</taxon>
        <taxon>Teleostei</taxon>
        <taxon>Neoteleostei</taxon>
        <taxon>Acanthomorphata</taxon>
        <taxon>Carangaria</taxon>
        <taxon>Pleuronectiformes</taxon>
        <taxon>Pleuronectoidei</taxon>
        <taxon>Scophthalmidae</taxon>
        <taxon>Scophthalmus</taxon>
    </lineage>
</organism>
<evidence type="ECO:0000313" key="3">
    <source>
        <dbReference type="Proteomes" id="UP000438429"/>
    </source>
</evidence>
<comment type="caution">
    <text evidence="2">The sequence shown here is derived from an EMBL/GenBank/DDBJ whole genome shotgun (WGS) entry which is preliminary data.</text>
</comment>
<dbReference type="AlphaFoldDB" id="A0A6A4SM75"/>
<accession>A0A6A4SM75</accession>
<feature type="compositionally biased region" description="Acidic residues" evidence="1">
    <location>
        <begin position="70"/>
        <end position="80"/>
    </location>
</feature>
<proteinExistence type="predicted"/>
<feature type="region of interest" description="Disordered" evidence="1">
    <location>
        <begin position="49"/>
        <end position="80"/>
    </location>
</feature>